<protein>
    <submittedName>
        <fullName evidence="1">Uncharacterized protein</fullName>
    </submittedName>
</protein>
<proteinExistence type="predicted"/>
<dbReference type="OrthoDB" id="1725862at2"/>
<gene>
    <name evidence="1" type="ORF">SAMN02745133_01644</name>
</gene>
<dbReference type="STRING" id="1121429.SAMN02745133_01644"/>
<evidence type="ECO:0000313" key="1">
    <source>
        <dbReference type="EMBL" id="SHF02214.1"/>
    </source>
</evidence>
<reference evidence="2" key="1">
    <citation type="submission" date="2016-11" db="EMBL/GenBank/DDBJ databases">
        <authorList>
            <person name="Varghese N."/>
            <person name="Submissions S."/>
        </authorList>
    </citation>
    <scope>NUCLEOTIDE SEQUENCE [LARGE SCALE GENOMIC DNA]</scope>
    <source>
        <strain evidence="2">DSM 12395</strain>
    </source>
</reference>
<dbReference type="Proteomes" id="UP000184148">
    <property type="component" value="Unassembled WGS sequence"/>
</dbReference>
<keyword evidence="2" id="KW-1185">Reference proteome</keyword>
<name>A0A1M4Y8T0_9FIRM</name>
<accession>A0A1M4Y8T0</accession>
<dbReference type="AlphaFoldDB" id="A0A1M4Y8T0"/>
<sequence>MDDKVKNYYKNNFLFAGHRMVMPQAGEKFQHSCSQCKYFVKVIGRQETRRVCLARVKAYQNRSKRVPDSIEIVELMLLLGKEALEKLLGEGGQYQMACGAFERKI</sequence>
<dbReference type="EMBL" id="FQUY01000010">
    <property type="protein sequence ID" value="SHF02214.1"/>
    <property type="molecule type" value="Genomic_DNA"/>
</dbReference>
<evidence type="ECO:0000313" key="2">
    <source>
        <dbReference type="Proteomes" id="UP000184148"/>
    </source>
</evidence>
<organism evidence="1 2">
    <name type="scientific">Desulforamulus putei DSM 12395</name>
    <dbReference type="NCBI Taxonomy" id="1121429"/>
    <lineage>
        <taxon>Bacteria</taxon>
        <taxon>Bacillati</taxon>
        <taxon>Bacillota</taxon>
        <taxon>Clostridia</taxon>
        <taxon>Eubacteriales</taxon>
        <taxon>Peptococcaceae</taxon>
        <taxon>Desulforamulus</taxon>
    </lineage>
</organism>
<dbReference type="RefSeq" id="WP_073238488.1">
    <property type="nucleotide sequence ID" value="NZ_FQUY01000010.1"/>
</dbReference>